<evidence type="ECO:0000313" key="9">
    <source>
        <dbReference type="EMBL" id="HEA87771.1"/>
    </source>
</evidence>
<dbReference type="UniPathway" id="UPA00223">
    <property type="reaction ID" value="UER00718"/>
</dbReference>
<reference evidence="9" key="1">
    <citation type="journal article" date="2020" name="mSystems">
        <title>Genome- and Community-Level Interaction Insights into Carbon Utilization and Element Cycling Functions of Hydrothermarchaeota in Hydrothermal Sediment.</title>
        <authorList>
            <person name="Zhou Z."/>
            <person name="Liu Y."/>
            <person name="Xu W."/>
            <person name="Pan J."/>
            <person name="Luo Z.H."/>
            <person name="Li M."/>
        </authorList>
    </citation>
    <scope>NUCLEOTIDE SEQUENCE [LARGE SCALE GENOMIC DNA]</scope>
    <source>
        <strain evidence="10">SpSt-236</strain>
        <strain evidence="9">SpSt-265</strain>
        <strain evidence="11">SpSt-465</strain>
    </source>
</reference>
<dbReference type="NCBIfam" id="TIGR02087">
    <property type="entry name" value="LEUD_arch"/>
    <property type="match status" value="1"/>
</dbReference>
<evidence type="ECO:0000256" key="5">
    <source>
        <dbReference type="ARBA" id="ARBA00023014"/>
    </source>
</evidence>
<sequence length="598" mass="64005">MTIIEKIIARHSGRTQVQPGDIVEMEIDVRLARDFGGANVIKEIEEHGLGVDDPRRTFFTFDCNPTGSDQKYAANQQLCRQFARKWGIRIFDINAGIGTHLAIDEGLAGPGDTLVSTDSHANILGAIGAFGQGMGDKDIAYAWAKGKVWFEVPPTVRIELTGTPSPLVTPKDVGLALLRYFGANGLLGCAAEVYGEYAHQLSLDGRITVASLGTEMGAIIILFPPSAEVLEYCRQRSGRPVEPVYADPDASYLRVERVDLAGVEPLISRPGHPEDVVTVTSVAGRKVDSVFIGSCTNGRMEDLRAAAEVLKGRKVAPGVVLKIVPATDAIWQQCLRTGLMEIFKQAGALVGNAGCAGCAAGQIGQNGPGEVTVSTGNRNFTGKQGKGEVYLASPATAAASAVAGIITTSDRIPPVPVTFESSEPAKIITAVPTQRVSVPPLVITGRVWVVRKDNVDTDQIYHNRHLTVTDIREMGQFAFGNLPGWEDFPQKAQPGDIIVTGANFGAGSSRQQAVDCFKSLGIALIIARSFGAIYFRNAVNAGLAVMTADLIDYVQNGDQIQVNLKTGEIILLEKKIRLQGKPFSQVQLEIYQRGGLLS</sequence>
<name>A0A7C1T1Y5_UNCW3</name>
<evidence type="ECO:0000256" key="4">
    <source>
        <dbReference type="ARBA" id="ARBA00023004"/>
    </source>
</evidence>
<evidence type="ECO:0000313" key="10">
    <source>
        <dbReference type="EMBL" id="HEE18338.1"/>
    </source>
</evidence>
<dbReference type="InterPro" id="IPR011827">
    <property type="entry name" value="LeuD_type2/HacB/DmdB"/>
</dbReference>
<keyword evidence="5" id="KW-0411">Iron-sulfur</keyword>
<protein>
    <submittedName>
        <fullName evidence="9">Homoaconitate hydratase family protein</fullName>
    </submittedName>
</protein>
<dbReference type="Pfam" id="PF00330">
    <property type="entry name" value="Aconitase"/>
    <property type="match status" value="1"/>
</dbReference>
<organism evidence="9">
    <name type="scientific">candidate division WOR-3 bacterium</name>
    <dbReference type="NCBI Taxonomy" id="2052148"/>
    <lineage>
        <taxon>Bacteria</taxon>
        <taxon>Bacteria division WOR-3</taxon>
    </lineage>
</organism>
<dbReference type="SUPFAM" id="SSF53732">
    <property type="entry name" value="Aconitase iron-sulfur domain"/>
    <property type="match status" value="1"/>
</dbReference>
<evidence type="ECO:0000256" key="2">
    <source>
        <dbReference type="ARBA" id="ARBA00022485"/>
    </source>
</evidence>
<keyword evidence="3" id="KW-0479">Metal-binding</keyword>
<dbReference type="Gene3D" id="3.30.499.10">
    <property type="entry name" value="Aconitase, domain 3"/>
    <property type="match status" value="2"/>
</dbReference>
<dbReference type="InterPro" id="IPR050067">
    <property type="entry name" value="IPM_dehydratase_rel_enz"/>
</dbReference>
<dbReference type="NCBIfam" id="TIGR01343">
    <property type="entry name" value="hacA_fam"/>
    <property type="match status" value="1"/>
</dbReference>
<dbReference type="InterPro" id="IPR001030">
    <property type="entry name" value="Acoase/IPM_deHydtase_lsu_aba"/>
</dbReference>
<dbReference type="AlphaFoldDB" id="A0A7C1T1Y5"/>
<dbReference type="InterPro" id="IPR036008">
    <property type="entry name" value="Aconitase_4Fe-4S_dom"/>
</dbReference>
<dbReference type="Gene3D" id="3.20.19.10">
    <property type="entry name" value="Aconitase, domain 4"/>
    <property type="match status" value="1"/>
</dbReference>
<dbReference type="GO" id="GO:0170038">
    <property type="term" value="P:proteinogenic amino acid biosynthetic process"/>
    <property type="evidence" value="ECO:0007669"/>
    <property type="project" value="UniProtKB-ARBA"/>
</dbReference>
<feature type="domain" description="Aconitase A/isopropylmalate dehydratase small subunit swivel" evidence="8">
    <location>
        <begin position="491"/>
        <end position="543"/>
    </location>
</feature>
<dbReference type="PRINTS" id="PR00415">
    <property type="entry name" value="ACONITASE"/>
</dbReference>
<feature type="domain" description="Aconitase/3-isopropylmalate dehydratase large subunit alpha/beta/alpha" evidence="7">
    <location>
        <begin position="5"/>
        <end position="404"/>
    </location>
</feature>
<evidence type="ECO:0000256" key="6">
    <source>
        <dbReference type="ARBA" id="ARBA00023239"/>
    </source>
</evidence>
<accession>A0A7C1T1Y5</accession>
<dbReference type="InterPro" id="IPR000573">
    <property type="entry name" value="AconitaseA/IPMdHydase_ssu_swvl"/>
</dbReference>
<dbReference type="GO" id="GO:0016836">
    <property type="term" value="F:hydro-lyase activity"/>
    <property type="evidence" value="ECO:0007669"/>
    <property type="project" value="InterPro"/>
</dbReference>
<keyword evidence="4" id="KW-0408">Iron</keyword>
<dbReference type="GO" id="GO:0051539">
    <property type="term" value="F:4 iron, 4 sulfur cluster binding"/>
    <property type="evidence" value="ECO:0007669"/>
    <property type="project" value="UniProtKB-KW"/>
</dbReference>
<keyword evidence="6" id="KW-0456">Lyase</keyword>
<dbReference type="GO" id="GO:0170034">
    <property type="term" value="P:L-amino acid biosynthetic process"/>
    <property type="evidence" value="ECO:0007669"/>
    <property type="project" value="UniProtKB-ARBA"/>
</dbReference>
<dbReference type="GO" id="GO:0006099">
    <property type="term" value="P:tricarboxylic acid cycle"/>
    <property type="evidence" value="ECO:0007669"/>
    <property type="project" value="UniProtKB-UniPathway"/>
</dbReference>
<dbReference type="Pfam" id="PF00694">
    <property type="entry name" value="Aconitase_C"/>
    <property type="match status" value="1"/>
</dbReference>
<dbReference type="InterPro" id="IPR015928">
    <property type="entry name" value="Aconitase/3IPM_dehydase_swvl"/>
</dbReference>
<comment type="cofactor">
    <cofactor evidence="1">
        <name>[4Fe-4S] cluster</name>
        <dbReference type="ChEBI" id="CHEBI:49883"/>
    </cofactor>
</comment>
<dbReference type="PROSITE" id="PS00450">
    <property type="entry name" value="ACONITASE_1"/>
    <property type="match status" value="1"/>
</dbReference>
<dbReference type="InterPro" id="IPR018136">
    <property type="entry name" value="Aconitase_4Fe-4S_BS"/>
</dbReference>
<evidence type="ECO:0000256" key="1">
    <source>
        <dbReference type="ARBA" id="ARBA00001966"/>
    </source>
</evidence>
<dbReference type="InterPro" id="IPR006251">
    <property type="entry name" value="Homoacnase/IPMdehydase_lsu"/>
</dbReference>
<proteinExistence type="predicted"/>
<dbReference type="SUPFAM" id="SSF52016">
    <property type="entry name" value="LeuD/IlvD-like"/>
    <property type="match status" value="1"/>
</dbReference>
<evidence type="ECO:0000259" key="8">
    <source>
        <dbReference type="Pfam" id="PF00694"/>
    </source>
</evidence>
<keyword evidence="2" id="KW-0004">4Fe-4S</keyword>
<evidence type="ECO:0000259" key="7">
    <source>
        <dbReference type="Pfam" id="PF00330"/>
    </source>
</evidence>
<comment type="caution">
    <text evidence="9">The sequence shown here is derived from an EMBL/GenBank/DDBJ whole genome shotgun (WGS) entry which is preliminary data.</text>
</comment>
<dbReference type="PANTHER" id="PTHR43822">
    <property type="entry name" value="HOMOACONITASE, MITOCHONDRIAL-RELATED"/>
    <property type="match status" value="1"/>
</dbReference>
<gene>
    <name evidence="10" type="ORF">ENP62_02155</name>
    <name evidence="9" type="ORF">ENP94_07185</name>
    <name evidence="11" type="ORF">ENS16_02835</name>
</gene>
<dbReference type="EMBL" id="DSLG01000008">
    <property type="protein sequence ID" value="HEA87771.1"/>
    <property type="molecule type" value="Genomic_DNA"/>
</dbReference>
<evidence type="ECO:0000256" key="3">
    <source>
        <dbReference type="ARBA" id="ARBA00022723"/>
    </source>
</evidence>
<dbReference type="EMBL" id="DSKA01000161">
    <property type="protein sequence ID" value="HEE18338.1"/>
    <property type="molecule type" value="Genomic_DNA"/>
</dbReference>
<dbReference type="InterPro" id="IPR015931">
    <property type="entry name" value="Acnase/IPM_dHydase_lsu_aba_1/3"/>
</dbReference>
<evidence type="ECO:0000313" key="11">
    <source>
        <dbReference type="EMBL" id="HFJ53610.1"/>
    </source>
</evidence>
<dbReference type="NCBIfam" id="NF001614">
    <property type="entry name" value="PRK00402.1"/>
    <property type="match status" value="1"/>
</dbReference>
<dbReference type="PANTHER" id="PTHR43822:SF2">
    <property type="entry name" value="HOMOACONITASE, MITOCHONDRIAL"/>
    <property type="match status" value="1"/>
</dbReference>
<dbReference type="GO" id="GO:0046872">
    <property type="term" value="F:metal ion binding"/>
    <property type="evidence" value="ECO:0007669"/>
    <property type="project" value="UniProtKB-KW"/>
</dbReference>
<dbReference type="EMBL" id="DSTU01000004">
    <property type="protein sequence ID" value="HFJ53610.1"/>
    <property type="molecule type" value="Genomic_DNA"/>
</dbReference>